<dbReference type="Pfam" id="PF03981">
    <property type="entry name" value="Ubiq_cyt_C_chap"/>
    <property type="match status" value="1"/>
</dbReference>
<comment type="similarity">
    <text evidence="1">Belongs to the UPF0174 family.</text>
</comment>
<accession>A0A4Y1YLK5</accession>
<feature type="domain" description="Ubiquinol-cytochrome c chaperone" evidence="2">
    <location>
        <begin position="54"/>
        <end position="228"/>
    </location>
</feature>
<dbReference type="Proteomes" id="UP000316473">
    <property type="component" value="Chromosome"/>
</dbReference>
<evidence type="ECO:0000313" key="4">
    <source>
        <dbReference type="EMBL" id="BBL34914.1"/>
    </source>
</evidence>
<protein>
    <submittedName>
        <fullName evidence="4">Uncharacterized protein</fullName>
    </submittedName>
</protein>
<keyword evidence="5" id="KW-1185">Reference proteome</keyword>
<name>A0A4Y1YLK5_9PROT</name>
<evidence type="ECO:0000256" key="1">
    <source>
        <dbReference type="ARBA" id="ARBA00006436"/>
    </source>
</evidence>
<dbReference type="EMBL" id="AP019755">
    <property type="protein sequence ID" value="BBL34914.1"/>
    <property type="molecule type" value="Genomic_DNA"/>
</dbReference>
<evidence type="ECO:0000313" key="5">
    <source>
        <dbReference type="Proteomes" id="UP000316473"/>
    </source>
</evidence>
<gene>
    <name evidence="4" type="ORF">Nstercoris_01165</name>
</gene>
<feature type="domain" description="DUF3944" evidence="3">
    <location>
        <begin position="3"/>
        <end position="37"/>
    </location>
</feature>
<evidence type="ECO:0000259" key="3">
    <source>
        <dbReference type="Pfam" id="PF13099"/>
    </source>
</evidence>
<sequence>MIYRDDADLEFLSQINSAELSDLVHCLTHGRNGAIRWTEELTTSEFYKQYYPDHQKYWQLIAAEIQCFGANTFATLLRGGKGVQYKKILRSVCKKMKVKYDKRANIEQIEESLLMKVLADTFEKMSAAELKELARVSGVRVTNKTTMRAMVSVFRAVYRIGGVGSSYQPTFMIINRAAEALIGRGFMLVGNTALTRVMAILTGPVGWVITILWTAICIAGAAHRVTVPAVIHVAALRQKYLHEQRIQETTIVEAVLACPQLPASPDPYLQTDVTV</sequence>
<evidence type="ECO:0000259" key="2">
    <source>
        <dbReference type="Pfam" id="PF03981"/>
    </source>
</evidence>
<dbReference type="InterPro" id="IPR025217">
    <property type="entry name" value="DUF3944"/>
</dbReference>
<dbReference type="Pfam" id="PF13099">
    <property type="entry name" value="DUF3944"/>
    <property type="match status" value="1"/>
</dbReference>
<proteinExistence type="inferred from homology"/>
<reference evidence="4 5" key="1">
    <citation type="submission" date="2019-06" db="EMBL/GenBank/DDBJ databases">
        <title>Nitrosomonas stercoris KYUHI-S whole genome shotgun sequence.</title>
        <authorList>
            <person name="Nakagawa T."/>
            <person name="Tsuchiya Y."/>
            <person name="Takahashi R."/>
        </authorList>
    </citation>
    <scope>NUCLEOTIDE SEQUENCE [LARGE SCALE GENOMIC DNA]</scope>
    <source>
        <strain evidence="4 5">KYUHI-S</strain>
    </source>
</reference>
<dbReference type="KEGG" id="nst:Nstercoris_01165"/>
<organism evidence="4 5">
    <name type="scientific">Nitrosomonas stercoris</name>
    <dbReference type="NCBI Taxonomy" id="1444684"/>
    <lineage>
        <taxon>Bacteria</taxon>
        <taxon>Pseudomonadati</taxon>
        <taxon>Pseudomonadota</taxon>
        <taxon>Betaproteobacteria</taxon>
        <taxon>Nitrosomonadales</taxon>
        <taxon>Nitrosomonadaceae</taxon>
        <taxon>Nitrosomonas</taxon>
    </lineage>
</organism>
<dbReference type="InterPro" id="IPR021150">
    <property type="entry name" value="Ubiq_cyt_c_chap"/>
</dbReference>
<dbReference type="AlphaFoldDB" id="A0A4Y1YLK5"/>